<evidence type="ECO:0000313" key="2">
    <source>
        <dbReference type="EMBL" id="PJO63869.1"/>
    </source>
</evidence>
<evidence type="ECO:0000256" key="1">
    <source>
        <dbReference type="SAM" id="MobiDB-lite"/>
    </source>
</evidence>
<dbReference type="EMBL" id="PHRB01000027">
    <property type="protein sequence ID" value="PJO63869.1"/>
    <property type="molecule type" value="Genomic_DNA"/>
</dbReference>
<protein>
    <submittedName>
        <fullName evidence="2">Uncharacterized protein</fullName>
    </submittedName>
</protein>
<comment type="caution">
    <text evidence="2">The sequence shown here is derived from an EMBL/GenBank/DDBJ whole genome shotgun (WGS) entry which is preliminary data.</text>
</comment>
<feature type="compositionally biased region" description="Basic residues" evidence="1">
    <location>
        <begin position="43"/>
        <end position="60"/>
    </location>
</feature>
<dbReference type="AlphaFoldDB" id="A0AAX0U5Z3"/>
<dbReference type="Proteomes" id="UP000231878">
    <property type="component" value="Unassembled WGS sequence"/>
</dbReference>
<proteinExistence type="predicted"/>
<feature type="compositionally biased region" description="Low complexity" evidence="1">
    <location>
        <begin position="61"/>
        <end position="75"/>
    </location>
</feature>
<gene>
    <name evidence="2" type="ORF">CWD88_23720</name>
</gene>
<accession>A0AAX0U5Z3</accession>
<dbReference type="RefSeq" id="WP_004532833.1">
    <property type="nucleotide sequence ID" value="NZ_AP028074.1"/>
</dbReference>
<organism evidence="2 3">
    <name type="scientific">Burkholderia pseudomallei</name>
    <name type="common">Pseudomonas pseudomallei</name>
    <dbReference type="NCBI Taxonomy" id="28450"/>
    <lineage>
        <taxon>Bacteria</taxon>
        <taxon>Pseudomonadati</taxon>
        <taxon>Pseudomonadota</taxon>
        <taxon>Betaproteobacteria</taxon>
        <taxon>Burkholderiales</taxon>
        <taxon>Burkholderiaceae</taxon>
        <taxon>Burkholderia</taxon>
        <taxon>pseudomallei group</taxon>
    </lineage>
</organism>
<name>A0AAX0U5Z3_BURPE</name>
<sequence>MKRAIECAAGEAARLAAVDARAGRRARPVPEQSTRARFSSFHRRMRRRNARRVRRARRRASGAGRRASWRQAFIR</sequence>
<feature type="region of interest" description="Disordered" evidence="1">
    <location>
        <begin position="43"/>
        <end position="75"/>
    </location>
</feature>
<reference evidence="2 3" key="1">
    <citation type="submission" date="2017-11" db="EMBL/GenBank/DDBJ databases">
        <title>Molecular characterization of Burkholderia pseudomallei and closely related isolates from Vietnam.</title>
        <authorList>
            <person name="Ustinov D.V."/>
            <person name="Antonov A.S."/>
            <person name="Avdusheva E.F."/>
            <person name="Shpak I.M."/>
            <person name="Zakharova I.B."/>
            <person name="Thi L.A."/>
            <person name="Teteryatnikova N."/>
            <person name="Lopasteyskaya Y.A."/>
            <person name="Kuzyutina J.A."/>
            <person name="Ngo T.N."/>
            <person name="Victorov D.V."/>
        </authorList>
    </citation>
    <scope>NUCLEOTIDE SEQUENCE [LARGE SCALE GENOMIC DNA]</scope>
    <source>
        <strain evidence="2 3">V1512</strain>
    </source>
</reference>
<evidence type="ECO:0000313" key="3">
    <source>
        <dbReference type="Proteomes" id="UP000231878"/>
    </source>
</evidence>